<comment type="caution">
    <text evidence="3">The sequence shown here is derived from an EMBL/GenBank/DDBJ whole genome shotgun (WGS) entry which is preliminary data.</text>
</comment>
<accession>A0ABR2GVN7</accession>
<feature type="signal peptide" evidence="2">
    <location>
        <begin position="1"/>
        <end position="18"/>
    </location>
</feature>
<feature type="transmembrane region" description="Helical" evidence="1">
    <location>
        <begin position="247"/>
        <end position="267"/>
    </location>
</feature>
<name>A0ABR2GVN7_9EUKA</name>
<evidence type="ECO:0000256" key="1">
    <source>
        <dbReference type="SAM" id="Phobius"/>
    </source>
</evidence>
<organism evidence="3 4">
    <name type="scientific">Tritrichomonas musculus</name>
    <dbReference type="NCBI Taxonomy" id="1915356"/>
    <lineage>
        <taxon>Eukaryota</taxon>
        <taxon>Metamonada</taxon>
        <taxon>Parabasalia</taxon>
        <taxon>Tritrichomonadida</taxon>
        <taxon>Tritrichomonadidae</taxon>
        <taxon>Tritrichomonas</taxon>
    </lineage>
</organism>
<feature type="transmembrane region" description="Helical" evidence="1">
    <location>
        <begin position="274"/>
        <end position="297"/>
    </location>
</feature>
<evidence type="ECO:0000256" key="2">
    <source>
        <dbReference type="SAM" id="SignalP"/>
    </source>
</evidence>
<sequence length="621" mass="71871">MNVFLIILLSAIPDFVNCQEDDSSALPQMLSGKQPVLPNILLKITNYLFFVLCGYFAIILFLGIFCCKPKNSAKPGCFQIIFHIFTAFIVLIASSFYLIAITRLKINGNSNSQQVGDGNPDLFVFSNFPDQIQHQKQKSAIDIYHNSLQLYESSNSLKDIAFNYNNTFSSLNGKYRTFFNSLYFDSSTNLQLKNALESMDKSRNIILNNIVSFSDQSIQLSTATKVFHPKSIKSDQIYNDVLKFPVYYIHIALTFFFSLFYVLLFFCRCLFTRMMFCFFPFFMVVILVVGFFSGFYIKVDKYDSFIDECQIQANLVNFKEIRNRLSIDSDTVSSLYRSINSNKIHKNFNLLSIQFKFIEKFNEMVQIIRNEEIKVKQMRNLTKTVTKSTFSVLSQIQEIMGNNDSIEFFNGHSNLNCDTIIEGFNYSVYASLVLFFGMILMSISVCVRRTSLKDTKIENSDDDTKETVTFKTYKYSSRDMYFMFYMADSKKPDISSFVRDGPYGPGFYFSASPGEAFIQWYLNTMDENHIVEDVYLRNIYAFRCYVHFGKSLDVPDDKVQFYSYPESVNQYECQSVIGHHSGSVPTEFVLFDSNRFDLKEFSLYTEPISINQINNLIRSLS</sequence>
<gene>
    <name evidence="3" type="ORF">M9Y10_035884</name>
</gene>
<dbReference type="EMBL" id="JAPFFF010000057">
    <property type="protein sequence ID" value="KAK8837941.1"/>
    <property type="molecule type" value="Genomic_DNA"/>
</dbReference>
<feature type="transmembrane region" description="Helical" evidence="1">
    <location>
        <begin position="426"/>
        <end position="447"/>
    </location>
</feature>
<keyword evidence="1" id="KW-0812">Transmembrane</keyword>
<keyword evidence="1" id="KW-0472">Membrane</keyword>
<dbReference type="Proteomes" id="UP001470230">
    <property type="component" value="Unassembled WGS sequence"/>
</dbReference>
<keyword evidence="1" id="KW-1133">Transmembrane helix</keyword>
<evidence type="ECO:0000313" key="4">
    <source>
        <dbReference type="Proteomes" id="UP001470230"/>
    </source>
</evidence>
<evidence type="ECO:0000313" key="3">
    <source>
        <dbReference type="EMBL" id="KAK8837941.1"/>
    </source>
</evidence>
<feature type="transmembrane region" description="Helical" evidence="1">
    <location>
        <begin position="47"/>
        <end position="68"/>
    </location>
</feature>
<feature type="chain" id="PRO_5045245057" evidence="2">
    <location>
        <begin position="19"/>
        <end position="621"/>
    </location>
</feature>
<protein>
    <submittedName>
        <fullName evidence="3">Uncharacterized protein</fullName>
    </submittedName>
</protein>
<proteinExistence type="predicted"/>
<keyword evidence="4" id="KW-1185">Reference proteome</keyword>
<feature type="transmembrane region" description="Helical" evidence="1">
    <location>
        <begin position="80"/>
        <end position="100"/>
    </location>
</feature>
<keyword evidence="2" id="KW-0732">Signal</keyword>
<reference evidence="3 4" key="1">
    <citation type="submission" date="2024-04" db="EMBL/GenBank/DDBJ databases">
        <title>Tritrichomonas musculus Genome.</title>
        <authorList>
            <person name="Alves-Ferreira E."/>
            <person name="Grigg M."/>
            <person name="Lorenzi H."/>
            <person name="Galac M."/>
        </authorList>
    </citation>
    <scope>NUCLEOTIDE SEQUENCE [LARGE SCALE GENOMIC DNA]</scope>
    <source>
        <strain evidence="3 4">EAF2021</strain>
    </source>
</reference>